<name>F8CQF9_MYXFH</name>
<dbReference type="EMBL" id="CP002830">
    <property type="protein sequence ID" value="AEI66691.1"/>
    <property type="molecule type" value="Genomic_DNA"/>
</dbReference>
<protein>
    <recommendedName>
        <fullName evidence="3">DUF1428 domain-containing protein</fullName>
    </recommendedName>
</protein>
<dbReference type="AlphaFoldDB" id="F8CQF9"/>
<dbReference type="Gene3D" id="3.30.70.100">
    <property type="match status" value="2"/>
</dbReference>
<organism evidence="1 2">
    <name type="scientific">Myxococcus fulvus (strain ATCC BAA-855 / HW-1)</name>
    <dbReference type="NCBI Taxonomy" id="483219"/>
    <lineage>
        <taxon>Bacteria</taxon>
        <taxon>Pseudomonadati</taxon>
        <taxon>Myxococcota</taxon>
        <taxon>Myxococcia</taxon>
        <taxon>Myxococcales</taxon>
        <taxon>Cystobacterineae</taxon>
        <taxon>Myxococcaceae</taxon>
        <taxon>Myxococcus</taxon>
    </lineage>
</organism>
<evidence type="ECO:0008006" key="3">
    <source>
        <dbReference type="Google" id="ProtNLM"/>
    </source>
</evidence>
<dbReference type="STRING" id="483219.LILAB_23980"/>
<dbReference type="KEGG" id="mfu:LILAB_23980"/>
<dbReference type="InterPro" id="IPR009874">
    <property type="entry name" value="DUF1428"/>
</dbReference>
<gene>
    <name evidence="1" type="ordered locus">LILAB_23980</name>
</gene>
<sequence length="246" mass="26661">MVYIDGFVAAVPAANKGAYLKAAAEVAPLYKEFGATRFVESWGDDVPEGKVTDLRRAVQAEPGEVIVFSWIEYPSKAVRDEANAKSYSDPRMQSMGAQMPFDGKRMIFGGFVPRLHERGGGSTGYIDGSLVPVPVANKDAYHSTTSTLAEVLLECGATRVVDAWGDDVPDGKITDFKGAVKATPEEQVVFSWIEWPSKAERDAGWAKASADPRMQPGQTMPYDQRRMVFGGFVPILDERMGAGTGA</sequence>
<dbReference type="InterPro" id="IPR011008">
    <property type="entry name" value="Dimeric_a/b-barrel"/>
</dbReference>
<reference evidence="1 2" key="1">
    <citation type="journal article" date="2011" name="J. Bacteriol.">
        <title>Genome sequence of the halotolerant marine bacterium Myxococcus fulvus HW-1.</title>
        <authorList>
            <person name="Li Z.F."/>
            <person name="Li X."/>
            <person name="Liu H."/>
            <person name="Liu X."/>
            <person name="Han K."/>
            <person name="Wu Z.H."/>
            <person name="Hu W."/>
            <person name="Li F.F."/>
            <person name="Li Y.Z."/>
        </authorList>
    </citation>
    <scope>NUCLEOTIDE SEQUENCE [LARGE SCALE GENOMIC DNA]</scope>
    <source>
        <strain evidence="2">ATCC BAA-855 / HW-1</strain>
    </source>
</reference>
<accession>F8CQF9</accession>
<dbReference type="Pfam" id="PF07237">
    <property type="entry name" value="DUF1428"/>
    <property type="match status" value="2"/>
</dbReference>
<evidence type="ECO:0000313" key="1">
    <source>
        <dbReference type="EMBL" id="AEI66691.1"/>
    </source>
</evidence>
<dbReference type="eggNOG" id="COG5507">
    <property type="taxonomic scope" value="Bacteria"/>
</dbReference>
<dbReference type="SUPFAM" id="SSF54909">
    <property type="entry name" value="Dimeric alpha+beta barrel"/>
    <property type="match status" value="2"/>
</dbReference>
<evidence type="ECO:0000313" key="2">
    <source>
        <dbReference type="Proteomes" id="UP000000488"/>
    </source>
</evidence>
<proteinExistence type="predicted"/>
<dbReference type="HOGENOM" id="CLU_1169953_0_0_7"/>
<dbReference type="Proteomes" id="UP000000488">
    <property type="component" value="Chromosome"/>
</dbReference>